<dbReference type="PANTHER" id="PTHR40065">
    <property type="entry name" value="RNA-BINDING PROTEIN YHBY"/>
    <property type="match status" value="1"/>
</dbReference>
<feature type="domain" description="CRM" evidence="3">
    <location>
        <begin position="1"/>
        <end position="96"/>
    </location>
</feature>
<dbReference type="PROSITE" id="PS51295">
    <property type="entry name" value="CRM"/>
    <property type="match status" value="1"/>
</dbReference>
<dbReference type="GO" id="GO:0003723">
    <property type="term" value="F:RNA binding"/>
    <property type="evidence" value="ECO:0007669"/>
    <property type="project" value="UniProtKB-UniRule"/>
</dbReference>
<evidence type="ECO:0000256" key="1">
    <source>
        <dbReference type="ARBA" id="ARBA00022884"/>
    </source>
</evidence>
<dbReference type="Proteomes" id="UP000217257">
    <property type="component" value="Chromosome"/>
</dbReference>
<gene>
    <name evidence="4" type="ORF">CYFUS_001461</name>
</gene>
<dbReference type="AlphaFoldDB" id="A0A250IXV5"/>
<name>A0A250IXV5_9BACT</name>
<sequence length="96" mass="10565">MPLTGKQRRQLRALGHHLEPVVIVGQAGVSEGVIAAVTQALHDHELIKVKINEGPEERHEAAEKLVQGTGAELAQLLGRTVLLFKKRDEDSKFDKL</sequence>
<dbReference type="InterPro" id="IPR051925">
    <property type="entry name" value="RNA-binding_domain"/>
</dbReference>
<dbReference type="NCBIfam" id="TIGR00253">
    <property type="entry name" value="RNA_bind_YhbY"/>
    <property type="match status" value="1"/>
</dbReference>
<reference evidence="4 5" key="1">
    <citation type="submission" date="2017-06" db="EMBL/GenBank/DDBJ databases">
        <title>Sequencing and comparative analysis of myxobacterial genomes.</title>
        <authorList>
            <person name="Rupp O."/>
            <person name="Goesmann A."/>
            <person name="Sogaard-Andersen L."/>
        </authorList>
    </citation>
    <scope>NUCLEOTIDE SEQUENCE [LARGE SCALE GENOMIC DNA]</scope>
    <source>
        <strain evidence="4 5">DSM 52655</strain>
    </source>
</reference>
<evidence type="ECO:0000259" key="3">
    <source>
        <dbReference type="PROSITE" id="PS51295"/>
    </source>
</evidence>
<protein>
    <submittedName>
        <fullName evidence="4">RNA-binding protein</fullName>
    </submittedName>
</protein>
<dbReference type="RefSeq" id="WP_095984591.1">
    <property type="nucleotide sequence ID" value="NZ_CP022098.1"/>
</dbReference>
<dbReference type="InterPro" id="IPR001890">
    <property type="entry name" value="RNA-binding_CRM"/>
</dbReference>
<dbReference type="KEGG" id="cfus:CYFUS_001461"/>
<evidence type="ECO:0000313" key="5">
    <source>
        <dbReference type="Proteomes" id="UP000217257"/>
    </source>
</evidence>
<accession>A0A250IXV5</accession>
<evidence type="ECO:0000313" key="4">
    <source>
        <dbReference type="EMBL" id="ATB36047.1"/>
    </source>
</evidence>
<dbReference type="SMART" id="SM01103">
    <property type="entry name" value="CRS1_YhbY"/>
    <property type="match status" value="1"/>
</dbReference>
<organism evidence="4 5">
    <name type="scientific">Cystobacter fuscus</name>
    <dbReference type="NCBI Taxonomy" id="43"/>
    <lineage>
        <taxon>Bacteria</taxon>
        <taxon>Pseudomonadati</taxon>
        <taxon>Myxococcota</taxon>
        <taxon>Myxococcia</taxon>
        <taxon>Myxococcales</taxon>
        <taxon>Cystobacterineae</taxon>
        <taxon>Archangiaceae</taxon>
        <taxon>Cystobacter</taxon>
    </lineage>
</organism>
<proteinExistence type="predicted"/>
<dbReference type="Gene3D" id="3.30.110.60">
    <property type="entry name" value="YhbY-like"/>
    <property type="match status" value="1"/>
</dbReference>
<dbReference type="InterPro" id="IPR035920">
    <property type="entry name" value="YhbY-like_sf"/>
</dbReference>
<evidence type="ECO:0000256" key="2">
    <source>
        <dbReference type="PROSITE-ProRule" id="PRU00626"/>
    </source>
</evidence>
<keyword evidence="1 2" id="KW-0694">RNA-binding</keyword>
<dbReference type="SUPFAM" id="SSF75471">
    <property type="entry name" value="YhbY-like"/>
    <property type="match status" value="1"/>
</dbReference>
<dbReference type="Pfam" id="PF01985">
    <property type="entry name" value="CRS1_YhbY"/>
    <property type="match status" value="1"/>
</dbReference>
<dbReference type="EMBL" id="CP022098">
    <property type="protein sequence ID" value="ATB36047.1"/>
    <property type="molecule type" value="Genomic_DNA"/>
</dbReference>
<dbReference type="PANTHER" id="PTHR40065:SF3">
    <property type="entry name" value="RNA-BINDING PROTEIN YHBY"/>
    <property type="match status" value="1"/>
</dbReference>
<dbReference type="InterPro" id="IPR017924">
    <property type="entry name" value="RNA-binding_YhbY"/>
</dbReference>